<sequence>MKRTKVVLLTLFALFLIIQLIRPVRNESGQAPETDMSNIYQMPESVRGIFKKACYDCHSDHTEYPWYADVQPMGWWLADHIRKGKEELNFNRFGTYSIRKQKSKLKSIAGSLADNSMPLSSYTLIHKNAKLSLDEKKLVLDWLTKTRDSISLNK</sequence>
<dbReference type="KEGG" id="psty:BFS30_16975"/>
<evidence type="ECO:0000259" key="1">
    <source>
        <dbReference type="SMART" id="SM01235"/>
    </source>
</evidence>
<evidence type="ECO:0000313" key="3">
    <source>
        <dbReference type="Proteomes" id="UP000094313"/>
    </source>
</evidence>
<dbReference type="RefSeq" id="WP_069380383.1">
    <property type="nucleotide sequence ID" value="NZ_CP017141.1"/>
</dbReference>
<protein>
    <submittedName>
        <fullName evidence="2">Cytochrome C</fullName>
    </submittedName>
</protein>
<dbReference type="Pfam" id="PF14376">
    <property type="entry name" value="Haem_bd"/>
    <property type="match status" value="1"/>
</dbReference>
<dbReference type="AlphaFoldDB" id="A0A1D7QJC5"/>
<dbReference type="OrthoDB" id="196738at2"/>
<reference evidence="2 3" key="1">
    <citation type="submission" date="2016-08" db="EMBL/GenBank/DDBJ databases">
        <authorList>
            <person name="Seilhamer J.J."/>
        </authorList>
    </citation>
    <scope>NUCLEOTIDE SEQUENCE [LARGE SCALE GENOMIC DNA]</scope>
    <source>
        <strain evidence="2 3">DX4</strain>
    </source>
</reference>
<dbReference type="EMBL" id="CP017141">
    <property type="protein sequence ID" value="AOM78719.1"/>
    <property type="molecule type" value="Genomic_DNA"/>
</dbReference>
<evidence type="ECO:0000313" key="2">
    <source>
        <dbReference type="EMBL" id="AOM78719.1"/>
    </source>
</evidence>
<dbReference type="Proteomes" id="UP000094313">
    <property type="component" value="Chromosome"/>
</dbReference>
<feature type="domain" description="Haem-binding" evidence="1">
    <location>
        <begin position="12"/>
        <end position="147"/>
    </location>
</feature>
<dbReference type="SMART" id="SM01235">
    <property type="entry name" value="Haem_bd"/>
    <property type="match status" value="1"/>
</dbReference>
<name>A0A1D7QJC5_9SPHI</name>
<gene>
    <name evidence="2" type="ORF">BFS30_16975</name>
</gene>
<dbReference type="InterPro" id="IPR025992">
    <property type="entry name" value="Haem-bd"/>
</dbReference>
<keyword evidence="3" id="KW-1185">Reference proteome</keyword>
<accession>A0A1D7QJC5</accession>
<organism evidence="2 3">
    <name type="scientific">Pedobacter steynii</name>
    <dbReference type="NCBI Taxonomy" id="430522"/>
    <lineage>
        <taxon>Bacteria</taxon>
        <taxon>Pseudomonadati</taxon>
        <taxon>Bacteroidota</taxon>
        <taxon>Sphingobacteriia</taxon>
        <taxon>Sphingobacteriales</taxon>
        <taxon>Sphingobacteriaceae</taxon>
        <taxon>Pedobacter</taxon>
    </lineage>
</organism>
<proteinExistence type="predicted"/>